<dbReference type="AlphaFoldDB" id="A0A368VFR9"/>
<evidence type="ECO:0000313" key="3">
    <source>
        <dbReference type="Proteomes" id="UP000252415"/>
    </source>
</evidence>
<dbReference type="Proteomes" id="UP000252415">
    <property type="component" value="Unassembled WGS sequence"/>
</dbReference>
<dbReference type="EMBL" id="QPJD01000044">
    <property type="protein sequence ID" value="RCW40076.1"/>
    <property type="molecule type" value="Genomic_DNA"/>
</dbReference>
<gene>
    <name evidence="2" type="ORF">DFP97_1448</name>
</gene>
<accession>A0A368VFR9</accession>
<feature type="transmembrane region" description="Helical" evidence="1">
    <location>
        <begin position="59"/>
        <end position="76"/>
    </location>
</feature>
<dbReference type="OrthoDB" id="2665964at2"/>
<reference evidence="2 3" key="1">
    <citation type="submission" date="2018-07" db="EMBL/GenBank/DDBJ databases">
        <title>Genomic Encyclopedia of Type Strains, Phase III (KMG-III): the genomes of soil and plant-associated and newly described type strains.</title>
        <authorList>
            <person name="Whitman W."/>
        </authorList>
    </citation>
    <scope>NUCLEOTIDE SEQUENCE [LARGE SCALE GENOMIC DNA]</scope>
    <source>
        <strain evidence="2 3">CECT 7506</strain>
    </source>
</reference>
<proteinExistence type="predicted"/>
<keyword evidence="1" id="KW-0812">Transmembrane</keyword>
<keyword evidence="3" id="KW-1185">Reference proteome</keyword>
<organism evidence="2 3">
    <name type="scientific">Paenibacillus prosopidis</name>
    <dbReference type="NCBI Taxonomy" id="630520"/>
    <lineage>
        <taxon>Bacteria</taxon>
        <taxon>Bacillati</taxon>
        <taxon>Bacillota</taxon>
        <taxon>Bacilli</taxon>
        <taxon>Bacillales</taxon>
        <taxon>Paenibacillaceae</taxon>
        <taxon>Paenibacillus</taxon>
    </lineage>
</organism>
<evidence type="ECO:0000313" key="2">
    <source>
        <dbReference type="EMBL" id="RCW40076.1"/>
    </source>
</evidence>
<protein>
    <submittedName>
        <fullName evidence="2">Uncharacterized protein</fullName>
    </submittedName>
</protein>
<dbReference type="RefSeq" id="WP_114384291.1">
    <property type="nucleotide sequence ID" value="NZ_QPJD01000044.1"/>
</dbReference>
<keyword evidence="1" id="KW-0472">Membrane</keyword>
<sequence>MWKSSFISGLGLIALSGILYTVERFIAVFKWISEVVPIKINGSGQYPSEPNMPGVFDNIFVGIFLILGLVLIIIGLNKGIKKSI</sequence>
<evidence type="ECO:0000256" key="1">
    <source>
        <dbReference type="SAM" id="Phobius"/>
    </source>
</evidence>
<keyword evidence="1" id="KW-1133">Transmembrane helix</keyword>
<name>A0A368VFR9_9BACL</name>
<comment type="caution">
    <text evidence="2">The sequence shown here is derived from an EMBL/GenBank/DDBJ whole genome shotgun (WGS) entry which is preliminary data.</text>
</comment>